<evidence type="ECO:0000256" key="3">
    <source>
        <dbReference type="ARBA" id="ARBA00022801"/>
    </source>
</evidence>
<keyword evidence="2" id="KW-0479">Metal-binding</keyword>
<dbReference type="AlphaFoldDB" id="A0A0B1RVQ0"/>
<protein>
    <submittedName>
        <fullName evidence="6">Amidohydrolase family protein</fullName>
    </submittedName>
</protein>
<organism evidence="6 7">
    <name type="scientific">Oesophagostomum dentatum</name>
    <name type="common">Nodular worm</name>
    <dbReference type="NCBI Taxonomy" id="61180"/>
    <lineage>
        <taxon>Eukaryota</taxon>
        <taxon>Metazoa</taxon>
        <taxon>Ecdysozoa</taxon>
        <taxon>Nematoda</taxon>
        <taxon>Chromadorea</taxon>
        <taxon>Rhabditida</taxon>
        <taxon>Rhabditina</taxon>
        <taxon>Rhabditomorpha</taxon>
        <taxon>Strongyloidea</taxon>
        <taxon>Strongylidae</taxon>
        <taxon>Oesophagostomum</taxon>
    </lineage>
</organism>
<dbReference type="PANTHER" id="PTHR11271">
    <property type="entry name" value="GUANINE DEAMINASE"/>
    <property type="match status" value="1"/>
</dbReference>
<dbReference type="InterPro" id="IPR032466">
    <property type="entry name" value="Metal_Hydrolase"/>
</dbReference>
<name>A0A0B1RVQ0_OESDE</name>
<comment type="cofactor">
    <cofactor evidence="1">
        <name>Zn(2+)</name>
        <dbReference type="ChEBI" id="CHEBI:29105"/>
    </cofactor>
</comment>
<evidence type="ECO:0000256" key="4">
    <source>
        <dbReference type="ARBA" id="ARBA00022833"/>
    </source>
</evidence>
<evidence type="ECO:0000313" key="7">
    <source>
        <dbReference type="Proteomes" id="UP000053660"/>
    </source>
</evidence>
<reference evidence="6 7" key="1">
    <citation type="submission" date="2014-03" db="EMBL/GenBank/DDBJ databases">
        <title>Draft genome of the hookworm Oesophagostomum dentatum.</title>
        <authorList>
            <person name="Mitreva M."/>
        </authorList>
    </citation>
    <scope>NUCLEOTIDE SEQUENCE [LARGE SCALE GENOMIC DNA]</scope>
    <source>
        <strain evidence="6 7">OD-Hann</strain>
    </source>
</reference>
<dbReference type="EMBL" id="KN613059">
    <property type="protein sequence ID" value="KHJ75120.1"/>
    <property type="molecule type" value="Genomic_DNA"/>
</dbReference>
<proteinExistence type="predicted"/>
<dbReference type="InterPro" id="IPR006680">
    <property type="entry name" value="Amidohydro-rel"/>
</dbReference>
<evidence type="ECO:0000259" key="5">
    <source>
        <dbReference type="Pfam" id="PF01979"/>
    </source>
</evidence>
<feature type="non-terminal residue" evidence="6">
    <location>
        <position position="1"/>
    </location>
</feature>
<dbReference type="PANTHER" id="PTHR11271:SF48">
    <property type="entry name" value="AMIDOHYDROLASE-RELATED DOMAIN-CONTAINING PROTEIN"/>
    <property type="match status" value="1"/>
</dbReference>
<dbReference type="GO" id="GO:0019239">
    <property type="term" value="F:deaminase activity"/>
    <property type="evidence" value="ECO:0007669"/>
    <property type="project" value="TreeGrafter"/>
</dbReference>
<dbReference type="SUPFAM" id="SSF51556">
    <property type="entry name" value="Metallo-dependent hydrolases"/>
    <property type="match status" value="1"/>
</dbReference>
<evidence type="ECO:0000313" key="6">
    <source>
        <dbReference type="EMBL" id="KHJ75120.1"/>
    </source>
</evidence>
<evidence type="ECO:0000256" key="1">
    <source>
        <dbReference type="ARBA" id="ARBA00001947"/>
    </source>
</evidence>
<keyword evidence="4" id="KW-0862">Zinc</keyword>
<dbReference type="GO" id="GO:0046872">
    <property type="term" value="F:metal ion binding"/>
    <property type="evidence" value="ECO:0007669"/>
    <property type="project" value="UniProtKB-KW"/>
</dbReference>
<accession>A0A0B1RVQ0</accession>
<dbReference type="Gene3D" id="3.20.20.140">
    <property type="entry name" value="Metal-dependent hydrolases"/>
    <property type="match status" value="1"/>
</dbReference>
<feature type="domain" description="Amidohydrolase-related" evidence="5">
    <location>
        <begin position="1"/>
        <end position="172"/>
    </location>
</feature>
<dbReference type="GO" id="GO:0005829">
    <property type="term" value="C:cytosol"/>
    <property type="evidence" value="ECO:0007669"/>
    <property type="project" value="TreeGrafter"/>
</dbReference>
<dbReference type="Pfam" id="PF01979">
    <property type="entry name" value="Amidohydro_1"/>
    <property type="match status" value="1"/>
</dbReference>
<gene>
    <name evidence="6" type="ORF">OESDEN_25264</name>
</gene>
<sequence length="178" mass="19681">HSTRAVDFDNIKKLYELALEKEIAFHIHLEEQPKEIEDCVRFLGEKKCPSDVLLENLNITKLFSAVHATYTPMENIKRITKSGGNTVICPCTEGYLGDGIPNVVEGQHISYGTDCNNRIGFLEEMRWACFTQQMLHNSRSVAGLSANRLLHNATMGGARALAIDGVVGSFEVSAELDA</sequence>
<evidence type="ECO:0000256" key="2">
    <source>
        <dbReference type="ARBA" id="ARBA00022723"/>
    </source>
</evidence>
<keyword evidence="3 6" id="KW-0378">Hydrolase</keyword>
<keyword evidence="7" id="KW-1185">Reference proteome</keyword>
<dbReference type="Proteomes" id="UP000053660">
    <property type="component" value="Unassembled WGS sequence"/>
</dbReference>
<dbReference type="InterPro" id="IPR051607">
    <property type="entry name" value="Metallo-dep_hydrolases"/>
</dbReference>
<dbReference type="OrthoDB" id="194468at2759"/>